<proteinExistence type="predicted"/>
<evidence type="ECO:0000313" key="3">
    <source>
        <dbReference type="Proteomes" id="UP000789831"/>
    </source>
</evidence>
<evidence type="ECO:0000256" key="1">
    <source>
        <dbReference type="SAM" id="MobiDB-lite"/>
    </source>
</evidence>
<protein>
    <submittedName>
        <fullName evidence="2">1394_t:CDS:1</fullName>
    </submittedName>
</protein>
<organism evidence="2 3">
    <name type="scientific">Ambispora gerdemannii</name>
    <dbReference type="NCBI Taxonomy" id="144530"/>
    <lineage>
        <taxon>Eukaryota</taxon>
        <taxon>Fungi</taxon>
        <taxon>Fungi incertae sedis</taxon>
        <taxon>Mucoromycota</taxon>
        <taxon>Glomeromycotina</taxon>
        <taxon>Glomeromycetes</taxon>
        <taxon>Archaeosporales</taxon>
        <taxon>Ambisporaceae</taxon>
        <taxon>Ambispora</taxon>
    </lineage>
</organism>
<reference evidence="2" key="1">
    <citation type="submission" date="2021-06" db="EMBL/GenBank/DDBJ databases">
        <authorList>
            <person name="Kallberg Y."/>
            <person name="Tangrot J."/>
            <person name="Rosling A."/>
        </authorList>
    </citation>
    <scope>NUCLEOTIDE SEQUENCE</scope>
    <source>
        <strain evidence="2">MT106</strain>
    </source>
</reference>
<dbReference type="AlphaFoldDB" id="A0A9N9GCV7"/>
<accession>A0A9N9GCV7</accession>
<feature type="region of interest" description="Disordered" evidence="1">
    <location>
        <begin position="1"/>
        <end position="25"/>
    </location>
</feature>
<sequence length="121" mass="13089">LYSSPASTHLSSPITDPGSRSSNIHHTSTFTYIQQPPHTQLTTQSFLPDTVTFGSDENSDPTVSSTNTMVAFNLGQGDNLYWNMDMSVPGSQSNFVEFNNTYELASSGSSSASVYSSLQHI</sequence>
<comment type="caution">
    <text evidence="2">The sequence shown here is derived from an EMBL/GenBank/DDBJ whole genome shotgun (WGS) entry which is preliminary data.</text>
</comment>
<name>A0A9N9GCV7_9GLOM</name>
<evidence type="ECO:0000313" key="2">
    <source>
        <dbReference type="EMBL" id="CAG8593457.1"/>
    </source>
</evidence>
<dbReference type="Proteomes" id="UP000789831">
    <property type="component" value="Unassembled WGS sequence"/>
</dbReference>
<feature type="non-terminal residue" evidence="2">
    <location>
        <position position="1"/>
    </location>
</feature>
<dbReference type="EMBL" id="CAJVPL010001943">
    <property type="protein sequence ID" value="CAG8593457.1"/>
    <property type="molecule type" value="Genomic_DNA"/>
</dbReference>
<keyword evidence="3" id="KW-1185">Reference proteome</keyword>
<gene>
    <name evidence="2" type="ORF">AGERDE_LOCUS8724</name>
</gene>